<evidence type="ECO:0000256" key="1">
    <source>
        <dbReference type="SAM" id="MobiDB-lite"/>
    </source>
</evidence>
<evidence type="ECO:0008006" key="4">
    <source>
        <dbReference type="Google" id="ProtNLM"/>
    </source>
</evidence>
<sequence length="139" mass="15298">MNDFTNENSQNFRARPTQSQGSVAQGANWTPTCAKRGRNHPGACCDGSNSCFNCEELLQGDPEEKTVCMLITSRQDQENSPDVLTGTLKVFRFDVYAMIDQGANLSFVTPYVAMWFDTSPQMTSEPFSVSIPIGESILA</sequence>
<evidence type="ECO:0000313" key="3">
    <source>
        <dbReference type="Proteomes" id="UP000824120"/>
    </source>
</evidence>
<keyword evidence="3" id="KW-1185">Reference proteome</keyword>
<dbReference type="Proteomes" id="UP000824120">
    <property type="component" value="Chromosome 1"/>
</dbReference>
<name>A0A9J6B507_SOLCO</name>
<comment type="caution">
    <text evidence="2">The sequence shown here is derived from an EMBL/GenBank/DDBJ whole genome shotgun (WGS) entry which is preliminary data.</text>
</comment>
<reference evidence="2 3" key="1">
    <citation type="submission" date="2020-09" db="EMBL/GenBank/DDBJ databases">
        <title>De no assembly of potato wild relative species, Solanum commersonii.</title>
        <authorList>
            <person name="Cho K."/>
        </authorList>
    </citation>
    <scope>NUCLEOTIDE SEQUENCE [LARGE SCALE GENOMIC DNA]</scope>
    <source>
        <strain evidence="2">LZ3.2</strain>
        <tissue evidence="2">Leaf</tissue>
    </source>
</reference>
<accession>A0A9J6B507</accession>
<dbReference type="AlphaFoldDB" id="A0A9J6B507"/>
<proteinExistence type="predicted"/>
<dbReference type="OrthoDB" id="2272416at2759"/>
<feature type="region of interest" description="Disordered" evidence="1">
    <location>
        <begin position="1"/>
        <end position="25"/>
    </location>
</feature>
<dbReference type="EMBL" id="JACXVP010000001">
    <property type="protein sequence ID" value="KAG5631690.1"/>
    <property type="molecule type" value="Genomic_DNA"/>
</dbReference>
<protein>
    <recommendedName>
        <fullName evidence="4">Gag-pol polyprotein</fullName>
    </recommendedName>
</protein>
<gene>
    <name evidence="2" type="ORF">H5410_003407</name>
</gene>
<evidence type="ECO:0000313" key="2">
    <source>
        <dbReference type="EMBL" id="KAG5631690.1"/>
    </source>
</evidence>
<organism evidence="2 3">
    <name type="scientific">Solanum commersonii</name>
    <name type="common">Commerson's wild potato</name>
    <name type="synonym">Commerson's nightshade</name>
    <dbReference type="NCBI Taxonomy" id="4109"/>
    <lineage>
        <taxon>Eukaryota</taxon>
        <taxon>Viridiplantae</taxon>
        <taxon>Streptophyta</taxon>
        <taxon>Embryophyta</taxon>
        <taxon>Tracheophyta</taxon>
        <taxon>Spermatophyta</taxon>
        <taxon>Magnoliopsida</taxon>
        <taxon>eudicotyledons</taxon>
        <taxon>Gunneridae</taxon>
        <taxon>Pentapetalae</taxon>
        <taxon>asterids</taxon>
        <taxon>lamiids</taxon>
        <taxon>Solanales</taxon>
        <taxon>Solanaceae</taxon>
        <taxon>Solanoideae</taxon>
        <taxon>Solaneae</taxon>
        <taxon>Solanum</taxon>
    </lineage>
</organism>